<dbReference type="STRING" id="1121865.OMW_01268"/>
<dbReference type="EMBL" id="ASWJ01000008">
    <property type="protein sequence ID" value="EOW80706.1"/>
    <property type="molecule type" value="Genomic_DNA"/>
</dbReference>
<feature type="transmembrane region" description="Helical" evidence="2">
    <location>
        <begin position="315"/>
        <end position="339"/>
    </location>
</feature>
<dbReference type="InterPro" id="IPR021759">
    <property type="entry name" value="WxLIP_HBD"/>
</dbReference>
<reference evidence="5 6" key="1">
    <citation type="submission" date="2013-03" db="EMBL/GenBank/DDBJ databases">
        <title>The Genome Sequence of Enterococcus columbae ATCC_51263 (PacBio/Illumina hybrid assembly).</title>
        <authorList>
            <consortium name="The Broad Institute Genomics Platform"/>
            <consortium name="The Broad Institute Genome Sequencing Center for Infectious Disease"/>
            <person name="Earl A."/>
            <person name="Russ C."/>
            <person name="Gilmore M."/>
            <person name="Surin D."/>
            <person name="Walker B."/>
            <person name="Young S."/>
            <person name="Zeng Q."/>
            <person name="Gargeya S."/>
            <person name="Fitzgerald M."/>
            <person name="Haas B."/>
            <person name="Abouelleil A."/>
            <person name="Allen A.W."/>
            <person name="Alvarado L."/>
            <person name="Arachchi H.M."/>
            <person name="Berlin A.M."/>
            <person name="Chapman S.B."/>
            <person name="Gainer-Dewar J."/>
            <person name="Goldberg J."/>
            <person name="Griggs A."/>
            <person name="Gujja S."/>
            <person name="Hansen M."/>
            <person name="Howarth C."/>
            <person name="Imamovic A."/>
            <person name="Ireland A."/>
            <person name="Larimer J."/>
            <person name="McCowan C."/>
            <person name="Murphy C."/>
            <person name="Pearson M."/>
            <person name="Poon T.W."/>
            <person name="Priest M."/>
            <person name="Roberts A."/>
            <person name="Saif S."/>
            <person name="Shea T."/>
            <person name="Sisk P."/>
            <person name="Sykes S."/>
            <person name="Wortman J."/>
            <person name="Nusbaum C."/>
            <person name="Birren B."/>
        </authorList>
    </citation>
    <scope>NUCLEOTIDE SEQUENCE [LARGE SCALE GENOMIC DNA]</scope>
    <source>
        <strain evidence="5 6">ATCC 51263</strain>
    </source>
</reference>
<dbReference type="Proteomes" id="UP000014113">
    <property type="component" value="Unassembled WGS sequence"/>
</dbReference>
<name>S0KPA5_9ENTE</name>
<feature type="coiled-coil region" evidence="1">
    <location>
        <begin position="188"/>
        <end position="225"/>
    </location>
</feature>
<organism evidence="5 6">
    <name type="scientific">Enterococcus columbae DSM 7374 = ATCC 51263</name>
    <dbReference type="NCBI Taxonomy" id="1121865"/>
    <lineage>
        <taxon>Bacteria</taxon>
        <taxon>Bacillati</taxon>
        <taxon>Bacillota</taxon>
        <taxon>Bacilli</taxon>
        <taxon>Lactobacillales</taxon>
        <taxon>Enterococcaceae</taxon>
        <taxon>Enterococcus</taxon>
    </lineage>
</organism>
<evidence type="ECO:0000259" key="4">
    <source>
        <dbReference type="Pfam" id="PF11797"/>
    </source>
</evidence>
<feature type="domain" description="WxL Interacting Protein host binding" evidence="4">
    <location>
        <begin position="171"/>
        <end position="296"/>
    </location>
</feature>
<evidence type="ECO:0000256" key="1">
    <source>
        <dbReference type="SAM" id="Coils"/>
    </source>
</evidence>
<dbReference type="Pfam" id="PF11797">
    <property type="entry name" value="WxLIP_HBD"/>
    <property type="match status" value="1"/>
</dbReference>
<keyword evidence="1" id="KW-0175">Coiled coil</keyword>
<dbReference type="InterPro" id="IPR010317">
    <property type="entry name" value="WxLIP_PGBD"/>
</dbReference>
<proteinExistence type="predicted"/>
<dbReference type="AlphaFoldDB" id="S0KPA5"/>
<keyword evidence="6" id="KW-1185">Reference proteome</keyword>
<sequence length="346" mass="38723">MQKLFQYRNYNRCLLLLVCLFILLFGQARLIFATENSAPFVVRTENSPYQVDQSKSYFDLRLPAKQKVALTVQIHNVVDYPVKISVSVNQATTNLNGFVEYGPSNNKLASNLPFVLKSCVTIDQPELIIPAKETITTTVYVTIADDQFAGVVAGGLTFLDVTHEKQGGDTAFNNRFAYTVAILLHGALPALENQLSILTAKMSEMNQQQALLIQLANQRANYLNQLQVQATLYNSKQQAVLKLNKKQLQMAPNSLVSLPFFLENNALSSGSYRLKIVAMTPEAKWQKVQTLQIKSSPIPTLAGQNQDQNPVSGQLLWILIIFLVLCIFILIGIILYLMLRKNKKQV</sequence>
<keyword evidence="2" id="KW-1133">Transmembrane helix</keyword>
<dbReference type="RefSeq" id="WP_016183409.1">
    <property type="nucleotide sequence ID" value="NZ_JXKI01000031.1"/>
</dbReference>
<evidence type="ECO:0000313" key="5">
    <source>
        <dbReference type="EMBL" id="EOW80706.1"/>
    </source>
</evidence>
<feature type="domain" description="WxL Interacting Protein peptidoglycan binding" evidence="3">
    <location>
        <begin position="40"/>
        <end position="158"/>
    </location>
</feature>
<dbReference type="Pfam" id="PF06030">
    <property type="entry name" value="WxLIP_PGBD"/>
    <property type="match status" value="1"/>
</dbReference>
<evidence type="ECO:0000259" key="3">
    <source>
        <dbReference type="Pfam" id="PF06030"/>
    </source>
</evidence>
<gene>
    <name evidence="5" type="ORF">I568_01884</name>
</gene>
<keyword evidence="2" id="KW-0812">Transmembrane</keyword>
<evidence type="ECO:0000313" key="6">
    <source>
        <dbReference type="Proteomes" id="UP000014113"/>
    </source>
</evidence>
<dbReference type="OrthoDB" id="2148359at2"/>
<dbReference type="eggNOG" id="COG4072">
    <property type="taxonomic scope" value="Bacteria"/>
</dbReference>
<protein>
    <submittedName>
        <fullName evidence="5">Uncharacterized protein</fullName>
    </submittedName>
</protein>
<comment type="caution">
    <text evidence="5">The sequence shown here is derived from an EMBL/GenBank/DDBJ whole genome shotgun (WGS) entry which is preliminary data.</text>
</comment>
<evidence type="ECO:0000256" key="2">
    <source>
        <dbReference type="SAM" id="Phobius"/>
    </source>
</evidence>
<dbReference type="PATRIC" id="fig|1121865.3.peg.1238"/>
<accession>S0KPA5</accession>
<keyword evidence="2" id="KW-0472">Membrane</keyword>